<gene>
    <name evidence="1" type="ORF">GGX14DRAFT_588182</name>
</gene>
<dbReference type="AlphaFoldDB" id="A0AAD6XZ91"/>
<name>A0AAD6XZ91_9AGAR</name>
<sequence length="307" mass="34598">MIADAAETSITDQILLPVFSPELEQKIFETTAFLHPFTILKLLLVARRVHFWIEPMLYNTVQIAAKSGSGAAVLRAIHTKPAGFFHKAVRNLFLFPIHWIFSGPRSKDPWSDEELAGVLRACSGVVNLLLFCVKFSSPVTLPMLAPAEMRPQRITVIADSDTTLDLTRPVFTNVRRLDLLAVRPENDSIFENAQHLRNLTRLSSLTHIAFESRVAPKILNTILSGCLNLQMVLLLGEGFAREAAELHDQRLVVHENFFREGGEHENHQDFFEGGKDIWAGVDEFMARKQRGEIPGIRLFFEGDDSEL</sequence>
<evidence type="ECO:0000313" key="1">
    <source>
        <dbReference type="EMBL" id="KAJ7193589.1"/>
    </source>
</evidence>
<dbReference type="Proteomes" id="UP001219525">
    <property type="component" value="Unassembled WGS sequence"/>
</dbReference>
<keyword evidence="2" id="KW-1185">Reference proteome</keyword>
<reference evidence="1" key="1">
    <citation type="submission" date="2023-03" db="EMBL/GenBank/DDBJ databases">
        <title>Massive genome expansion in bonnet fungi (Mycena s.s.) driven by repeated elements and novel gene families across ecological guilds.</title>
        <authorList>
            <consortium name="Lawrence Berkeley National Laboratory"/>
            <person name="Harder C.B."/>
            <person name="Miyauchi S."/>
            <person name="Viragh M."/>
            <person name="Kuo A."/>
            <person name="Thoen E."/>
            <person name="Andreopoulos B."/>
            <person name="Lu D."/>
            <person name="Skrede I."/>
            <person name="Drula E."/>
            <person name="Henrissat B."/>
            <person name="Morin E."/>
            <person name="Kohler A."/>
            <person name="Barry K."/>
            <person name="LaButti K."/>
            <person name="Morin E."/>
            <person name="Salamov A."/>
            <person name="Lipzen A."/>
            <person name="Mereny Z."/>
            <person name="Hegedus B."/>
            <person name="Baldrian P."/>
            <person name="Stursova M."/>
            <person name="Weitz H."/>
            <person name="Taylor A."/>
            <person name="Grigoriev I.V."/>
            <person name="Nagy L.G."/>
            <person name="Martin F."/>
            <person name="Kauserud H."/>
        </authorList>
    </citation>
    <scope>NUCLEOTIDE SEQUENCE</scope>
    <source>
        <strain evidence="1">9144</strain>
    </source>
</reference>
<protein>
    <submittedName>
        <fullName evidence="1">Uncharacterized protein</fullName>
    </submittedName>
</protein>
<accession>A0AAD6XZ91</accession>
<dbReference type="EMBL" id="JARJCW010000106">
    <property type="protein sequence ID" value="KAJ7193589.1"/>
    <property type="molecule type" value="Genomic_DNA"/>
</dbReference>
<comment type="caution">
    <text evidence="1">The sequence shown here is derived from an EMBL/GenBank/DDBJ whole genome shotgun (WGS) entry which is preliminary data.</text>
</comment>
<proteinExistence type="predicted"/>
<evidence type="ECO:0000313" key="2">
    <source>
        <dbReference type="Proteomes" id="UP001219525"/>
    </source>
</evidence>
<organism evidence="1 2">
    <name type="scientific">Mycena pura</name>
    <dbReference type="NCBI Taxonomy" id="153505"/>
    <lineage>
        <taxon>Eukaryota</taxon>
        <taxon>Fungi</taxon>
        <taxon>Dikarya</taxon>
        <taxon>Basidiomycota</taxon>
        <taxon>Agaricomycotina</taxon>
        <taxon>Agaricomycetes</taxon>
        <taxon>Agaricomycetidae</taxon>
        <taxon>Agaricales</taxon>
        <taxon>Marasmiineae</taxon>
        <taxon>Mycenaceae</taxon>
        <taxon>Mycena</taxon>
    </lineage>
</organism>